<dbReference type="InterPro" id="IPR013783">
    <property type="entry name" value="Ig-like_fold"/>
</dbReference>
<sequence>MDPIFYIEIEGVIWKVMPDGSWQRLAPDEHMDPAITLVEDTAQLEQAVQVGEQDSSSSVPAASDIDTPASSTSTSSDDSQDLSSDSAGFVTYISPDLPEVLPEAGFNTQPTSYRAETNSPADGVLNLLSTEARLTVQIDDGGDGYENRFEVPSVTISGDAFEIRDGWTISVTVTDVNGQTVSLTAKVRDERYEIDNVDLSGLAEGPLNVYAIATDALDNSVDATDATIKDTLAELSVDIDGNGDNYLNLAEISQDQTKVTLQLTHVEDGQAVKVVISDSSGNTLDYDGIVSGGQVVLEQLDLSSLSDGQLTVSAVTKDVAGNPASGTDTIIKDTQAAITVGVFGNGDDYLNKEESLSSWAGGTVTHVENGQSVYVTVTDSAGTSIQVETQVINGKWLATGDISSLADGEVTVTAETTDIAGNPAISTDTIIKDTQAAVTVDIDGQGDNFLNQFEVPVSDITGTVDNVEDGQTVFVTITDINGDTVTAQTTVAGGAWSLPDLDLSGLSDGELRVQADTTDIAGNPATNTDTIIKDTQAAVTVGVFGNGDNVINQAESVSSWAGGTVTHVEDGQTVTVSATDINGLTVQTQTTVVDGKWVVNGDVSSLADGELTIKVETVDVAGNPASSITSILKDTQAAITVDIDGKGDNYLNKAEVPVSDITGTVNHVEDGQSVTVTITDIHGATVTTEATVSAGVWSVDDLDLSSLADGELTVLAETTDLAGNPASNTDTILKDTQAGLTVTIDGKGDDFLNAAEAPVSDLSGTVDNVEDGQIVSVTVTDVNGDTVTKGTTVSGGVWSVDDLDLSSLADGELTVLAETTDIAGNPAANTDTIVKDTQAAISVEIVSHGDNYLNKQESESSWAGGTVSNVEDGQTVHITVTDSSGKVVELETTVVDGKWTINGDISSLAEGELTVKADTTDLAGNPATSAASVIKDTLAAVTVDIDGQGDNFLNQFEAPVSDITGTVDNVEDGQTVFVTITDINGDTVTAQTTVSGGAWSLPDLDLSGLSDGELTVQADTTDIAGNPATNTDIIIKDTQATITVNVDSGSDGFLNPSELPATRLSGAATHVEDGQTVTIVVTDSNNVSQSFTAIVNQGIWETTQDLSALADGPLSVTVATSDLAGNPATATDNTVVIDTQVTIDIDTLDGLGIYNFKGGNLTSLQGTTTGAEEGQAVTVTVSDGANSVLLTGQVAADGRWLIENIDISSLNAQATWTMDASVTDLAGNQAIDDMPTLVLPGSVVLEESELGPNGDGTSEAVSEINIQFAEFSIHADQPYLNALTSNGLSASAELSADGQSLNVIRSDGKLILSAVINGAGDGITVTLYAPIDQGIGTDTTQTAIMIEGTQHDADGTTETVLAPVVTYILDSEPVATDDSFDVVEASLSSGNILDNDYDLDKGLVVRFIRHDFDGDNVMQDAAIPVGGSAVFTTAQGVLTIFSDGRWTLEADRNLDNSQEQAVRFSYLAGDSDIDYDIADVVINVHDGAAGSISDDAATATEGKVSDSPQSFDGSIQFIAGSDDPATATFAFDPATLASLNALQLTTGAGNQFIQFTLSSDGRVISGTTAEGEIVLSMTMSGKVVGSDIEGNIQLTLARPINHTSSNDAITLPVIILGEDSDGTTIHAGEFVWTLKDGADPQLTSVSGVNLNEDDLESGDVTGQGSFNLTVGSDAIQSLAFNLADQPELSSGGEPITYTLSADGSLLTAWAGGEEVFTVQLGSFQPEADATVTYDITLKKAIDQLNGDTALPLVVTTIDDDGDSSTLTLPINVNDSQSGGITSGAISVTELPKVEAALDADATVSLTVTANKDPIIKIGLQLSNGDPVLDSNGQPVTHNHEALIWRDNGDGSYDAVLPNGQSVFTVSLPETISVASGTVANVDLNFTLHQPVDHGNSGLEDTQLELNLPVVVTDSDGTEQQADTTVTVFDGKDPVLSVAGSISVDEDGLLGDGTEDGVSSTTPVISVAKGSDDIAEIVPDVDAFNALGYQSGGEAVLLSDKDANGWYIAKTQTSGDEVFRLKLNTDGTTEFVLVSSLDHPTGNGENNLPLNFNVHAVDMDGDTSASVTLTVNVQDAVPESTDSTLELVEGEIFSTNLLSDVRMGADGGELNRFIYNGVEYNFETAGVDYFDVDLVNTENNETYGSFRLYKDGRLDLTTKGSVQTDPTVIDDLTYVVRDNDGDEATNTANLILGDNAGSIRTLNTETLEDTQTGSLHIFVTPGDNDQGERVASIQISEASLQGGTLYLNGQALTAENGYVTLTGDQLSSLPGEVTVFPNGSLTYIPPQNQSNTTTTISLDVSAVISTTNGDKLIDGTLDVSVLPVADAPEWAESTFAYDLVEDDPNVVNVDITANLVDQDGSENLSYKLSGIPDGITLMLNGSVVQEGKAYTQAQLSQMTIRTDANLAGVFTFTVIAIATESGNVFADSSDKTAQITHEVTVNVSPDADVPKLSVQDYKGLEDQAINLNNIITGQLTDKDGSETLSYRMEVQDGWLIEGGTAQEISTGVYMVSADEVAAGQIRLIPKQDISSVMESLSIKVTAIATESSADGLDPINQTAESDTQTITIELKGVVDTPDVTDGGQGHWQFDTGTQVISGTQSFAEDSLIPLDFIISTSDDDQSEVLNLLLTNLPDGFTLVDSAGNPVVLPIANVDPDTGIQYQISSEQLQNTYLKAPQDFSGDIHLDILVVSTEPDGDSDTFNLGVDISVSPVVDEQDGTIFTADGIEDRAASFAVLPVPGQDADGSETLTGYKIDSLPDQLTLFFDGVEIQVPEGGLDISTLDPDATLAELIQSGRMTVRASEDLSGTFTLPVSYQVTDTSPDNASDTDVKWIQAQVDVQFHGRVELDTHLESTTEVLESTDGGPIDLSDSVWFVDADLDGSEYLDYILIKMPPGYNFIVEHPNGATQDAEGNWVIPATGLTSDSVREQAAMLLQQATISSASDTDVVEIIVSARVIDDQDARFIDTSLNIQITGHSGGGTCDPVGPPDDIRDNNEPVHTKEGEPIDLSGLLNPDVASDPDNELSFFIDASSLPEGVTIQGQGVITEYDNQGNVMGYSIPPEGLSTLQVVGLDEDWAGNLVLNVAVIETSGCNGDSVTTNQQVNIVVEPVVDDITLTADATSIQEDVATDINLALILGDSIETGQSIEGEGIPAEGKETVNTLTLTLTLPADCELVADDPGLLAYQGNGVWVISDPARLDEITLVPPAHFSGDITITATANITDEATGVAVTDTADKSATITINVAPVTDLAQLTAEDVVGDEDSYIALSNISASLIDTDGSETLSLSIKGVPDGAVLVLKQGEEFVLLPNNGYDGGTFNGTPTMAWQVQPDQLANIYILPPQDFSGDLPLSLEAMTQEIGTTDVKFTTEDFTVGVNPVGDHAQFFGVPDTLSGSEGDPITVPVNITSTETNSDEFISLTVTVNADSDPTALIGLDRIKVGDLFARFTVNADGSMQATLIVQANQIDSFELYAGDAFGDLNITLTASTVDNNQVLGNPVTDVGPETAEDMVISITPVVDEPVLTVEYPSIIAEADGQIPLGLSLSLINPAGNEEGTLTISGLPDGLTLSAGTRQGSDWIIDQSDVAGLSISGGYSGSSDFELSITPSATLGGDTATGMPQSIQVSLVAPGDNTLTATSEADRFVMDGGTAGIPSTDTVINFDYSADSDAIDLSGILAGLNITDGVAADTVIDFTQSASGIEIQVKPDESQIEQIIVLDNVSRDDLYGGNASGVSEAELLQKMIDDQNLIVNS</sequence>
<comment type="caution">
    <text evidence="2">The sequence shown here is derived from an EMBL/GenBank/DDBJ whole genome shotgun (WGS) entry which is preliminary data.</text>
</comment>
<dbReference type="Gene3D" id="2.60.40.10">
    <property type="entry name" value="Immunoglobulins"/>
    <property type="match status" value="10"/>
</dbReference>
<dbReference type="Proteomes" id="UP000649768">
    <property type="component" value="Unassembled WGS sequence"/>
</dbReference>
<name>A0ABR9BET7_9GAMM</name>
<gene>
    <name evidence="2" type="ORF">IFO68_00030</name>
</gene>
<dbReference type="NCBIfam" id="TIGR03660">
    <property type="entry name" value="T1SS_rpt_143"/>
    <property type="match status" value="1"/>
</dbReference>
<feature type="region of interest" description="Disordered" evidence="1">
    <location>
        <begin position="48"/>
        <end position="85"/>
    </location>
</feature>
<evidence type="ECO:0000256" key="1">
    <source>
        <dbReference type="SAM" id="MobiDB-lite"/>
    </source>
</evidence>
<organism evidence="2 3">
    <name type="scientific">Photobacterium arenosum</name>
    <dbReference type="NCBI Taxonomy" id="2774143"/>
    <lineage>
        <taxon>Bacteria</taxon>
        <taxon>Pseudomonadati</taxon>
        <taxon>Pseudomonadota</taxon>
        <taxon>Gammaproteobacteria</taxon>
        <taxon>Vibrionales</taxon>
        <taxon>Vibrionaceae</taxon>
        <taxon>Photobacterium</taxon>
    </lineage>
</organism>
<protein>
    <submittedName>
        <fullName evidence="2">RTX toxin</fullName>
    </submittedName>
</protein>
<dbReference type="InterPro" id="IPR019959">
    <property type="entry name" value="T1SS-143_rpt-cont_dom"/>
</dbReference>
<evidence type="ECO:0000313" key="3">
    <source>
        <dbReference type="Proteomes" id="UP000649768"/>
    </source>
</evidence>
<keyword evidence="3" id="KW-1185">Reference proteome</keyword>
<dbReference type="EMBL" id="JACYTP010000001">
    <property type="protein sequence ID" value="MBD8511083.1"/>
    <property type="molecule type" value="Genomic_DNA"/>
</dbReference>
<dbReference type="NCBIfam" id="NF033510">
    <property type="entry name" value="Ca_tandemer"/>
    <property type="match status" value="8"/>
</dbReference>
<proteinExistence type="predicted"/>
<reference evidence="2 3" key="1">
    <citation type="submission" date="2020-09" db="EMBL/GenBank/DDBJ databases">
        <title>Photobacterium sp. CAU 1568 isolated from sand of Sido Beach.</title>
        <authorList>
            <person name="Kim W."/>
        </authorList>
    </citation>
    <scope>NUCLEOTIDE SEQUENCE [LARGE SCALE GENOMIC DNA]</scope>
    <source>
        <strain evidence="2 3">CAU 1568</strain>
    </source>
</reference>
<dbReference type="RefSeq" id="WP_192013550.1">
    <property type="nucleotide sequence ID" value="NZ_JACYTP010000001.1"/>
</dbReference>
<evidence type="ECO:0000313" key="2">
    <source>
        <dbReference type="EMBL" id="MBD8511083.1"/>
    </source>
</evidence>
<accession>A0ABR9BET7</accession>
<feature type="compositionally biased region" description="Low complexity" evidence="1">
    <location>
        <begin position="61"/>
        <end position="85"/>
    </location>
</feature>